<evidence type="ECO:0000313" key="2">
    <source>
        <dbReference type="EMBL" id="PKZ17422.1"/>
    </source>
</evidence>
<feature type="domain" description="DhaK" evidence="1">
    <location>
        <begin position="7"/>
        <end position="330"/>
    </location>
</feature>
<dbReference type="SUPFAM" id="SSF82549">
    <property type="entry name" value="DAK1/DegV-like"/>
    <property type="match status" value="1"/>
</dbReference>
<dbReference type="PANTHER" id="PTHR28629">
    <property type="entry name" value="TRIOKINASE/FMN CYCLASE"/>
    <property type="match status" value="1"/>
</dbReference>
<reference evidence="2 3" key="1">
    <citation type="submission" date="2017-12" db="EMBL/GenBank/DDBJ databases">
        <title>Phylogenetic diversity of female urinary microbiome.</title>
        <authorList>
            <person name="Thomas-White K."/>
            <person name="Wolfe A.J."/>
        </authorList>
    </citation>
    <scope>NUCLEOTIDE SEQUENCE [LARGE SCALE GENOMIC DNA]</scope>
    <source>
        <strain evidence="2 3">UMB0119</strain>
    </source>
</reference>
<keyword evidence="2" id="KW-0418">Kinase</keyword>
<dbReference type="AlphaFoldDB" id="A0A2I1MBC4"/>
<evidence type="ECO:0000259" key="1">
    <source>
        <dbReference type="PROSITE" id="PS51481"/>
    </source>
</evidence>
<gene>
    <name evidence="2" type="ORF">CYJ34_01565</name>
</gene>
<dbReference type="Pfam" id="PF02733">
    <property type="entry name" value="Dak1"/>
    <property type="match status" value="1"/>
</dbReference>
<keyword evidence="2" id="KW-0808">Transferase</keyword>
<keyword evidence="3" id="KW-1185">Reference proteome</keyword>
<comment type="caution">
    <text evidence="2">The sequence shown here is derived from an EMBL/GenBank/DDBJ whole genome shotgun (WGS) entry which is preliminary data.</text>
</comment>
<dbReference type="PROSITE" id="PS51481">
    <property type="entry name" value="DHAK"/>
    <property type="match status" value="1"/>
</dbReference>
<proteinExistence type="predicted"/>
<protein>
    <submittedName>
        <fullName evidence="2">Dihydroxyacetone kinase</fullName>
    </submittedName>
</protein>
<dbReference type="GO" id="GO:0019563">
    <property type="term" value="P:glycerol catabolic process"/>
    <property type="evidence" value="ECO:0007669"/>
    <property type="project" value="TreeGrafter"/>
</dbReference>
<dbReference type="EMBL" id="PKGS01000001">
    <property type="protein sequence ID" value="PKZ17422.1"/>
    <property type="molecule type" value="Genomic_DNA"/>
</dbReference>
<dbReference type="InterPro" id="IPR004006">
    <property type="entry name" value="DhaK_dom"/>
</dbReference>
<dbReference type="Proteomes" id="UP000234335">
    <property type="component" value="Unassembled WGS sequence"/>
</dbReference>
<dbReference type="Gene3D" id="3.40.50.10440">
    <property type="entry name" value="Dihydroxyacetone kinase, domain 1"/>
    <property type="match status" value="1"/>
</dbReference>
<dbReference type="RefSeq" id="WP_101539582.1">
    <property type="nucleotide sequence ID" value="NZ_CALTZC010000011.1"/>
</dbReference>
<dbReference type="Gene3D" id="3.30.1180.20">
    <property type="entry name" value="Dihydroxyacetone kinase, domain 2"/>
    <property type="match status" value="1"/>
</dbReference>
<dbReference type="GO" id="GO:0004371">
    <property type="term" value="F:glycerone kinase activity"/>
    <property type="evidence" value="ECO:0007669"/>
    <property type="project" value="InterPro"/>
</dbReference>
<dbReference type="InterPro" id="IPR050861">
    <property type="entry name" value="Dihydroxyacetone_Kinase"/>
</dbReference>
<accession>A0A2I1MBC4</accession>
<dbReference type="PANTHER" id="PTHR28629:SF4">
    <property type="entry name" value="TRIOKINASE_FMN CYCLASE"/>
    <property type="match status" value="1"/>
</dbReference>
<dbReference type="FunFam" id="3.40.50.10440:FF:000001">
    <property type="entry name" value="Dihydroxyacetone kinase, DhaK subunit"/>
    <property type="match status" value="1"/>
</dbReference>
<sequence length="335" mass="36930">MKKIINKPEDYTEEFVRGIIKAHSDQYKLLNDDYRMLIRSNSKDEPKVGIVTAGGSGHLPLFLGYVGENMLDGCAVGNVFASPSSSKMEELIRHCDSGKGVLCLYGNYGGDNLNFEMATEMVEFDDIETIQIRVKDDIASASEDKKDTRRGVAGIVYAYKIAGAAAGRGYDLEKVAEITNRALDNIRTMGVALSATIVPEVGEATFNISEDEIEIGMGIHGESGIEVRKMISADEIAEILVEKILTEIELSENDEVSVLINGLGATPLDEQYIVYNKVYDILDEKKVKIIQPHIGNFATSMEMSGLSITIFKLDSELKELLLEVASTPFYTNYNR</sequence>
<evidence type="ECO:0000313" key="3">
    <source>
        <dbReference type="Proteomes" id="UP000234335"/>
    </source>
</evidence>
<organism evidence="2 3">
    <name type="scientific">Anaerococcus octavius</name>
    <dbReference type="NCBI Taxonomy" id="54007"/>
    <lineage>
        <taxon>Bacteria</taxon>
        <taxon>Bacillati</taxon>
        <taxon>Bacillota</taxon>
        <taxon>Tissierellia</taxon>
        <taxon>Tissierellales</taxon>
        <taxon>Peptoniphilaceae</taxon>
        <taxon>Anaerococcus</taxon>
    </lineage>
</organism>
<name>A0A2I1MBC4_9FIRM</name>
<dbReference type="GO" id="GO:0005829">
    <property type="term" value="C:cytosol"/>
    <property type="evidence" value="ECO:0007669"/>
    <property type="project" value="TreeGrafter"/>
</dbReference>